<evidence type="ECO:0000313" key="1">
    <source>
        <dbReference type="EMBL" id="CAH1389145.1"/>
    </source>
</evidence>
<dbReference type="Proteomes" id="UP001152798">
    <property type="component" value="Chromosome 1"/>
</dbReference>
<dbReference type="AlphaFoldDB" id="A0A9P0H0Z3"/>
<evidence type="ECO:0000313" key="2">
    <source>
        <dbReference type="Proteomes" id="UP001152798"/>
    </source>
</evidence>
<reference evidence="1" key="1">
    <citation type="submission" date="2022-01" db="EMBL/GenBank/DDBJ databases">
        <authorList>
            <person name="King R."/>
        </authorList>
    </citation>
    <scope>NUCLEOTIDE SEQUENCE</scope>
</reference>
<proteinExistence type="predicted"/>
<gene>
    <name evidence="1" type="ORF">NEZAVI_LOCUS600</name>
</gene>
<dbReference type="EMBL" id="OV725077">
    <property type="protein sequence ID" value="CAH1389145.1"/>
    <property type="molecule type" value="Genomic_DNA"/>
</dbReference>
<organism evidence="1 2">
    <name type="scientific">Nezara viridula</name>
    <name type="common">Southern green stink bug</name>
    <name type="synonym">Cimex viridulus</name>
    <dbReference type="NCBI Taxonomy" id="85310"/>
    <lineage>
        <taxon>Eukaryota</taxon>
        <taxon>Metazoa</taxon>
        <taxon>Ecdysozoa</taxon>
        <taxon>Arthropoda</taxon>
        <taxon>Hexapoda</taxon>
        <taxon>Insecta</taxon>
        <taxon>Pterygota</taxon>
        <taxon>Neoptera</taxon>
        <taxon>Paraneoptera</taxon>
        <taxon>Hemiptera</taxon>
        <taxon>Heteroptera</taxon>
        <taxon>Panheteroptera</taxon>
        <taxon>Pentatomomorpha</taxon>
        <taxon>Pentatomoidea</taxon>
        <taxon>Pentatomidae</taxon>
        <taxon>Pentatominae</taxon>
        <taxon>Nezara</taxon>
    </lineage>
</organism>
<sequence>MLQRTTRSIHSNILSTPLTRWRRGRGRNVYRSTGASKEAAYCFHIT</sequence>
<name>A0A9P0H0Z3_NEZVI</name>
<protein>
    <submittedName>
        <fullName evidence="1">Uncharacterized protein</fullName>
    </submittedName>
</protein>
<accession>A0A9P0H0Z3</accession>
<keyword evidence="2" id="KW-1185">Reference proteome</keyword>